<keyword evidence="5 7" id="KW-1133">Transmembrane helix</keyword>
<feature type="transmembrane region" description="Helical" evidence="7">
    <location>
        <begin position="375"/>
        <end position="398"/>
    </location>
</feature>
<evidence type="ECO:0000256" key="2">
    <source>
        <dbReference type="ARBA" id="ARBA00022448"/>
    </source>
</evidence>
<feature type="transmembrane region" description="Helical" evidence="7">
    <location>
        <begin position="200"/>
        <end position="219"/>
    </location>
</feature>
<dbReference type="InterPro" id="IPR001046">
    <property type="entry name" value="NRAMP_fam"/>
</dbReference>
<dbReference type="Proteomes" id="UP000434209">
    <property type="component" value="Chromosome 2"/>
</dbReference>
<evidence type="ECO:0000256" key="7">
    <source>
        <dbReference type="SAM" id="Phobius"/>
    </source>
</evidence>
<evidence type="ECO:0000256" key="3">
    <source>
        <dbReference type="ARBA" id="ARBA00022692"/>
    </source>
</evidence>
<feature type="transmembrane region" description="Helical" evidence="7">
    <location>
        <begin position="98"/>
        <end position="130"/>
    </location>
</feature>
<dbReference type="GO" id="GO:0015086">
    <property type="term" value="F:cadmium ion transmembrane transporter activity"/>
    <property type="evidence" value="ECO:0007669"/>
    <property type="project" value="TreeGrafter"/>
</dbReference>
<feature type="transmembrane region" description="Helical" evidence="7">
    <location>
        <begin position="57"/>
        <end position="77"/>
    </location>
</feature>
<dbReference type="GO" id="GO:0034755">
    <property type="term" value="P:iron ion transmembrane transport"/>
    <property type="evidence" value="ECO:0007669"/>
    <property type="project" value="TreeGrafter"/>
</dbReference>
<dbReference type="AlphaFoldDB" id="A0A7Z2G8P0"/>
<evidence type="ECO:0000313" key="8">
    <source>
        <dbReference type="EMBL" id="QGZ57104.1"/>
    </source>
</evidence>
<organism evidence="8 9">
    <name type="scientific">Paraburkholderia acidiphila</name>
    <dbReference type="NCBI Taxonomy" id="2571747"/>
    <lineage>
        <taxon>Bacteria</taxon>
        <taxon>Pseudomonadati</taxon>
        <taxon>Pseudomonadota</taxon>
        <taxon>Betaproteobacteria</taxon>
        <taxon>Burkholderiales</taxon>
        <taxon>Burkholderiaceae</taxon>
        <taxon>Paraburkholderia</taxon>
    </lineage>
</organism>
<dbReference type="GO" id="GO:0015293">
    <property type="term" value="F:symporter activity"/>
    <property type="evidence" value="ECO:0007669"/>
    <property type="project" value="UniProtKB-KW"/>
</dbReference>
<dbReference type="GO" id="GO:0005886">
    <property type="term" value="C:plasma membrane"/>
    <property type="evidence" value="ECO:0007669"/>
    <property type="project" value="TreeGrafter"/>
</dbReference>
<dbReference type="EMBL" id="CP046910">
    <property type="protein sequence ID" value="QGZ57104.1"/>
    <property type="molecule type" value="Genomic_DNA"/>
</dbReference>
<evidence type="ECO:0000256" key="6">
    <source>
        <dbReference type="ARBA" id="ARBA00023136"/>
    </source>
</evidence>
<name>A0A7Z2G8P0_9BURK</name>
<dbReference type="PANTHER" id="PTHR11706:SF33">
    <property type="entry name" value="NATURAL RESISTANCE-ASSOCIATED MACROPHAGE PROTEIN 2"/>
    <property type="match status" value="1"/>
</dbReference>
<evidence type="ECO:0000256" key="5">
    <source>
        <dbReference type="ARBA" id="ARBA00022989"/>
    </source>
</evidence>
<keyword evidence="9" id="KW-1185">Reference proteome</keyword>
<dbReference type="Pfam" id="PF01566">
    <property type="entry name" value="Nramp"/>
    <property type="match status" value="1"/>
</dbReference>
<evidence type="ECO:0000313" key="9">
    <source>
        <dbReference type="Proteomes" id="UP000434209"/>
    </source>
</evidence>
<proteinExistence type="predicted"/>
<reference evidence="8 9" key="1">
    <citation type="submission" date="2019-12" db="EMBL/GenBank/DDBJ databases">
        <title>Paraburkholderia acidiphila 7Q-K02 sp. nov and Paraburkholderia acidisoli DHF22 sp. nov., two strains isolated from forest soil.</title>
        <authorList>
            <person name="Gao Z."/>
            <person name="Qiu L."/>
        </authorList>
    </citation>
    <scope>NUCLEOTIDE SEQUENCE [LARGE SCALE GENOMIC DNA]</scope>
    <source>
        <strain evidence="8 9">7Q-K02</strain>
    </source>
</reference>
<feature type="transmembrane region" description="Helical" evidence="7">
    <location>
        <begin position="136"/>
        <end position="154"/>
    </location>
</feature>
<protein>
    <submittedName>
        <fullName evidence="8">Divalent metal cation transporter</fullName>
    </submittedName>
</protein>
<feature type="transmembrane region" description="Helical" evidence="7">
    <location>
        <begin position="350"/>
        <end position="369"/>
    </location>
</feature>
<feature type="transmembrane region" description="Helical" evidence="7">
    <location>
        <begin position="410"/>
        <end position="432"/>
    </location>
</feature>
<comment type="subcellular location">
    <subcellularLocation>
        <location evidence="1">Membrane</location>
        <topology evidence="1">Multi-pass membrane protein</topology>
    </subcellularLocation>
</comment>
<gene>
    <name evidence="8" type="ORF">FAZ97_19400</name>
</gene>
<evidence type="ECO:0000256" key="1">
    <source>
        <dbReference type="ARBA" id="ARBA00004141"/>
    </source>
</evidence>
<dbReference type="OrthoDB" id="9787548at2"/>
<keyword evidence="2" id="KW-0813">Transport</keyword>
<sequence>MTAVADNEKLEPEIAVTDRTERLWLSRLGPGLVTGGADDDPSGIGTYSQAGAKFGFALLWTLLLTYPLMVAIQTISARIGRVTGKGLASNMRAFGPRWIVIVLVLLLTVANTINIAADLAAMGAAIGLLVRGPEQLYVVALGASSAILQICLPYERYARFLKWLTIVLFAYVAVAFVVPVDWAQVGLSVVRPRVQLSGDYLTTVVAVLGTTISPYLFFWQASQEVEELRAKPGEHPLRRASSSRAHRQFDRITVDTWVGMGVSNGVGFFIMLTAAATLHVHNISIQTSADAAKALAPIAGRFAALVFAAGIVGTGLLALPVLAGSAAYGAAGAFRWRNSLSLHLTLAREFYSVIVVAILGGVAMTFCHLDPVKALYWSAVANGLAAVPVMIVVMLMGTSQRLMGKYAISGILRFGGWTATVLMAVAAVGMFIPA</sequence>
<dbReference type="PANTHER" id="PTHR11706">
    <property type="entry name" value="SOLUTE CARRIER PROTEIN FAMILY 11 MEMBER"/>
    <property type="match status" value="1"/>
</dbReference>
<keyword evidence="4" id="KW-0769">Symport</keyword>
<feature type="transmembrane region" description="Helical" evidence="7">
    <location>
        <begin position="161"/>
        <end position="180"/>
    </location>
</feature>
<keyword evidence="3 7" id="KW-0812">Transmembrane</keyword>
<keyword evidence="6 7" id="KW-0472">Membrane</keyword>
<dbReference type="KEGG" id="pacp:FAZ97_19400"/>
<accession>A0A7Z2G8P0</accession>
<feature type="transmembrane region" description="Helical" evidence="7">
    <location>
        <begin position="257"/>
        <end position="278"/>
    </location>
</feature>
<feature type="transmembrane region" description="Helical" evidence="7">
    <location>
        <begin position="298"/>
        <end position="329"/>
    </location>
</feature>
<dbReference type="GO" id="GO:0005384">
    <property type="term" value="F:manganese ion transmembrane transporter activity"/>
    <property type="evidence" value="ECO:0007669"/>
    <property type="project" value="TreeGrafter"/>
</dbReference>
<evidence type="ECO:0000256" key="4">
    <source>
        <dbReference type="ARBA" id="ARBA00022847"/>
    </source>
</evidence>